<accession>A0A841CYX3</accession>
<name>A0A841CYX3_PLAVE</name>
<dbReference type="RefSeq" id="WP_184937746.1">
    <property type="nucleotide sequence ID" value="NZ_BAAAWZ010000001.1"/>
</dbReference>
<reference evidence="9 10" key="1">
    <citation type="submission" date="2020-08" db="EMBL/GenBank/DDBJ databases">
        <title>Genomic Encyclopedia of Type Strains, Phase III (KMG-III): the genomes of soil and plant-associated and newly described type strains.</title>
        <authorList>
            <person name="Whitman W."/>
        </authorList>
    </citation>
    <scope>NUCLEOTIDE SEQUENCE [LARGE SCALE GENOMIC DNA]</scope>
    <source>
        <strain evidence="9 10">CECT 3303</strain>
    </source>
</reference>
<keyword evidence="10" id="KW-1185">Reference proteome</keyword>
<comment type="subcellular location">
    <subcellularLocation>
        <location evidence="1 8">Cell membrane</location>
        <topology evidence="1 8">Multi-pass membrane protein</topology>
    </subcellularLocation>
</comment>
<comment type="similarity">
    <text evidence="2 8">Belongs to the 4-toluene sulfonate uptake permease (TSUP) (TC 2.A.102) family.</text>
</comment>
<dbReference type="EMBL" id="JACHJJ010000001">
    <property type="protein sequence ID" value="MBB5961145.1"/>
    <property type="molecule type" value="Genomic_DNA"/>
</dbReference>
<keyword evidence="4 8" id="KW-1003">Cell membrane</keyword>
<comment type="caution">
    <text evidence="9">The sequence shown here is derived from an EMBL/GenBank/DDBJ whole genome shotgun (WGS) entry which is preliminary data.</text>
</comment>
<dbReference type="PANTHER" id="PTHR30269:SF0">
    <property type="entry name" value="MEMBRANE TRANSPORTER PROTEIN YFCA-RELATED"/>
    <property type="match status" value="1"/>
</dbReference>
<keyword evidence="5 8" id="KW-0812">Transmembrane</keyword>
<organism evidence="9 10">
    <name type="scientific">Planomonospora venezuelensis</name>
    <dbReference type="NCBI Taxonomy" id="1999"/>
    <lineage>
        <taxon>Bacteria</taxon>
        <taxon>Bacillati</taxon>
        <taxon>Actinomycetota</taxon>
        <taxon>Actinomycetes</taxon>
        <taxon>Streptosporangiales</taxon>
        <taxon>Streptosporangiaceae</taxon>
        <taxon>Planomonospora</taxon>
    </lineage>
</organism>
<dbReference type="GO" id="GO:0005886">
    <property type="term" value="C:plasma membrane"/>
    <property type="evidence" value="ECO:0007669"/>
    <property type="project" value="UniProtKB-SubCell"/>
</dbReference>
<feature type="transmembrane region" description="Helical" evidence="8">
    <location>
        <begin position="240"/>
        <end position="258"/>
    </location>
</feature>
<gene>
    <name evidence="9" type="ORF">FHS22_000383</name>
</gene>
<dbReference type="Proteomes" id="UP000562352">
    <property type="component" value="Unassembled WGS sequence"/>
</dbReference>
<evidence type="ECO:0000256" key="5">
    <source>
        <dbReference type="ARBA" id="ARBA00022692"/>
    </source>
</evidence>
<keyword evidence="6 8" id="KW-1133">Transmembrane helix</keyword>
<evidence type="ECO:0000256" key="1">
    <source>
        <dbReference type="ARBA" id="ARBA00004651"/>
    </source>
</evidence>
<proteinExistence type="inferred from homology"/>
<evidence type="ECO:0000256" key="8">
    <source>
        <dbReference type="RuleBase" id="RU363041"/>
    </source>
</evidence>
<feature type="transmembrane region" description="Helical" evidence="8">
    <location>
        <begin position="74"/>
        <end position="93"/>
    </location>
</feature>
<dbReference type="InterPro" id="IPR052017">
    <property type="entry name" value="TSUP"/>
</dbReference>
<dbReference type="InterPro" id="IPR002781">
    <property type="entry name" value="TM_pro_TauE-like"/>
</dbReference>
<protein>
    <recommendedName>
        <fullName evidence="8">Probable membrane transporter protein</fullName>
    </recommendedName>
</protein>
<dbReference type="AlphaFoldDB" id="A0A841CYX3"/>
<evidence type="ECO:0000256" key="2">
    <source>
        <dbReference type="ARBA" id="ARBA00009142"/>
    </source>
</evidence>
<feature type="transmembrane region" description="Helical" evidence="8">
    <location>
        <begin position="205"/>
        <end position="228"/>
    </location>
</feature>
<keyword evidence="7 8" id="KW-0472">Membrane</keyword>
<dbReference type="PANTHER" id="PTHR30269">
    <property type="entry name" value="TRANSMEMBRANE PROTEIN YFCA"/>
    <property type="match status" value="1"/>
</dbReference>
<evidence type="ECO:0000256" key="4">
    <source>
        <dbReference type="ARBA" id="ARBA00022475"/>
    </source>
</evidence>
<feature type="transmembrane region" description="Helical" evidence="8">
    <location>
        <begin position="182"/>
        <end position="199"/>
    </location>
</feature>
<evidence type="ECO:0000256" key="6">
    <source>
        <dbReference type="ARBA" id="ARBA00022989"/>
    </source>
</evidence>
<evidence type="ECO:0000313" key="10">
    <source>
        <dbReference type="Proteomes" id="UP000562352"/>
    </source>
</evidence>
<dbReference type="Pfam" id="PF01925">
    <property type="entry name" value="TauE"/>
    <property type="match status" value="1"/>
</dbReference>
<feature type="transmembrane region" description="Helical" evidence="8">
    <location>
        <begin position="139"/>
        <end position="170"/>
    </location>
</feature>
<keyword evidence="3" id="KW-0813">Transport</keyword>
<evidence type="ECO:0000256" key="3">
    <source>
        <dbReference type="ARBA" id="ARBA00022448"/>
    </source>
</evidence>
<feature type="transmembrane region" description="Helical" evidence="8">
    <location>
        <begin position="100"/>
        <end position="119"/>
    </location>
</feature>
<sequence>MTPWEAVAIFAAGVGAGGINAVVGSGSLITFPTMVAVGLPPIVANVSNNIGLVPGSLTGALGYRAELKGQRDRLVRLGLGSLLGSLIGGVLLLSLPERTFTVVVSLLIGLACVLVVLQPRLGAWVSARREHDHPHGGPWLWLGVFAAGIYGGYFGAAQGVLLIGLLGIFLDDDLQRVNAAKNVLSLLVNAIAAVLFILADTLDLFAAASVSWTAVLLVAAGATIGGFLGARVGRKLPAPVLRGFIVCVGVAAIVKLVYG</sequence>
<evidence type="ECO:0000256" key="7">
    <source>
        <dbReference type="ARBA" id="ARBA00023136"/>
    </source>
</evidence>
<evidence type="ECO:0000313" key="9">
    <source>
        <dbReference type="EMBL" id="MBB5961145.1"/>
    </source>
</evidence>